<keyword evidence="7" id="KW-1185">Reference proteome</keyword>
<feature type="repeat" description="PPR" evidence="3">
    <location>
        <begin position="270"/>
        <end position="305"/>
    </location>
</feature>
<dbReference type="PaxDb" id="3218-PP1S34_72V6.1"/>
<evidence type="ECO:0000259" key="4">
    <source>
        <dbReference type="Pfam" id="PF17177"/>
    </source>
</evidence>
<feature type="repeat" description="PPR" evidence="3">
    <location>
        <begin position="376"/>
        <end position="410"/>
    </location>
</feature>
<dbReference type="EnsemblPlants" id="Pp3c14_19310V3.2">
    <property type="protein sequence ID" value="Pp3c14_19310V3.2"/>
    <property type="gene ID" value="Pp3c14_19310"/>
</dbReference>
<sequence>MRGLQHTNTTSRMLHSGAMAGRQLPSLCAPGCTRLATKPDYVSVIAKSTTCVVDGVGDCVSSRLGQATSVGALLDIPESPVVDLDNLLQASVLNMETSLHTENLGRKIKKPWNGKIRPRTKASQAPWTSADCAQRVDGMLADLEEEGILGAWAVLDAWVGKITRVDVARVIRELGSRMNVALALEVFEWMRVQKGRLKPNGHTYTLVLGVLGRAGLTIQARELFDEMLSSGVEVGLHSFNSMIGAYARKGLFKKAWRMYEDMVESGIQADEITLSTLLSGVGKTQLPVETAEKIFSKIKENGILPRVETYNTLLSVLSRGGHTERCKELEIEMQRLEVVPNIITFNTLLMMHVQGGRLKEAAEVYQRILDAGLKPTVVTYTGLVQMYCRASKHKEAIEVFLEMRRVGCKPDLMIYSLMISVYGKAGSAEEAALVFRQLQNDGYIPNVVTWCCLIQAFGWQGKMQEIGAFFNEMLASGCLPDLTLYNVMMGAYGRYGHSVQAAILFRRMQAQGISPNAVSYDTMIQAYCHSKQAADAQIVLDQMTRAGFSPDRSSRAMLQQLVGVKNSGDSQIRLTRKEQRRIIMPRPSNRV</sequence>
<reference evidence="6" key="3">
    <citation type="submission" date="2020-12" db="UniProtKB">
        <authorList>
            <consortium name="EnsemblPlants"/>
        </authorList>
    </citation>
    <scope>IDENTIFICATION</scope>
</reference>
<feature type="domain" description="PROP1-like PPR" evidence="4">
    <location>
        <begin position="215"/>
        <end position="357"/>
    </location>
</feature>
<feature type="repeat" description="PPR" evidence="3">
    <location>
        <begin position="200"/>
        <end position="234"/>
    </location>
</feature>
<keyword evidence="2" id="KW-0677">Repeat</keyword>
<proteinExistence type="inferred from homology"/>
<feature type="repeat" description="PPR" evidence="3">
    <location>
        <begin position="481"/>
        <end position="515"/>
    </location>
</feature>
<dbReference type="Pfam" id="PF01535">
    <property type="entry name" value="PPR"/>
    <property type="match status" value="1"/>
</dbReference>
<dbReference type="InterPro" id="IPR002885">
    <property type="entry name" value="PPR_rpt"/>
</dbReference>
<dbReference type="AlphaFoldDB" id="A0A2K1JIC9"/>
<dbReference type="Gene3D" id="1.25.40.10">
    <property type="entry name" value="Tetratricopeptide repeat domain"/>
    <property type="match status" value="4"/>
</dbReference>
<dbReference type="GeneID" id="112291358"/>
<evidence type="ECO:0000313" key="5">
    <source>
        <dbReference type="EMBL" id="PNR41314.1"/>
    </source>
</evidence>
<evidence type="ECO:0000313" key="6">
    <source>
        <dbReference type="EnsemblPlants" id="Pp3c14_19310V3.1"/>
    </source>
</evidence>
<protein>
    <recommendedName>
        <fullName evidence="4">PROP1-like PPR domain-containing protein</fullName>
    </recommendedName>
</protein>
<dbReference type="Pfam" id="PF13812">
    <property type="entry name" value="PPR_3"/>
    <property type="match status" value="1"/>
</dbReference>
<dbReference type="PANTHER" id="PTHR47447:SF23">
    <property type="entry name" value="PENTACOTRIPEPTIDE-REPEAT REGION OF PRORP DOMAIN-CONTAINING PROTEIN"/>
    <property type="match status" value="1"/>
</dbReference>
<dbReference type="Pfam" id="PF13041">
    <property type="entry name" value="PPR_2"/>
    <property type="match status" value="1"/>
</dbReference>
<accession>A0A2K1JIC9</accession>
<evidence type="ECO:0000313" key="7">
    <source>
        <dbReference type="Proteomes" id="UP000006727"/>
    </source>
</evidence>
<feature type="repeat" description="PPR" evidence="3">
    <location>
        <begin position="306"/>
        <end position="340"/>
    </location>
</feature>
<evidence type="ECO:0000256" key="3">
    <source>
        <dbReference type="PROSITE-ProRule" id="PRU00708"/>
    </source>
</evidence>
<gene>
    <name evidence="6" type="primary">LOC112291358</name>
    <name evidence="5" type="ORF">PHYPA_018717</name>
</gene>
<dbReference type="KEGG" id="ppp:112291358"/>
<evidence type="ECO:0000256" key="1">
    <source>
        <dbReference type="ARBA" id="ARBA00007626"/>
    </source>
</evidence>
<dbReference type="PROSITE" id="PS51375">
    <property type="entry name" value="PPR"/>
    <property type="match status" value="10"/>
</dbReference>
<dbReference type="OrthoDB" id="185373at2759"/>
<dbReference type="Pfam" id="PF17177">
    <property type="entry name" value="PPR_long"/>
    <property type="match status" value="1"/>
</dbReference>
<dbReference type="InterPro" id="IPR033443">
    <property type="entry name" value="PROP1-like_PPR_dom"/>
</dbReference>
<reference evidence="5 7" key="1">
    <citation type="journal article" date="2008" name="Science">
        <title>The Physcomitrella genome reveals evolutionary insights into the conquest of land by plants.</title>
        <authorList>
            <person name="Rensing S."/>
            <person name="Lang D."/>
            <person name="Zimmer A."/>
            <person name="Terry A."/>
            <person name="Salamov A."/>
            <person name="Shapiro H."/>
            <person name="Nishiyama T."/>
            <person name="Perroud P.-F."/>
            <person name="Lindquist E."/>
            <person name="Kamisugi Y."/>
            <person name="Tanahashi T."/>
            <person name="Sakakibara K."/>
            <person name="Fujita T."/>
            <person name="Oishi K."/>
            <person name="Shin-I T."/>
            <person name="Kuroki Y."/>
            <person name="Toyoda A."/>
            <person name="Suzuki Y."/>
            <person name="Hashimoto A."/>
            <person name="Yamaguchi K."/>
            <person name="Sugano A."/>
            <person name="Kohara Y."/>
            <person name="Fujiyama A."/>
            <person name="Anterola A."/>
            <person name="Aoki S."/>
            <person name="Ashton N."/>
            <person name="Barbazuk W.B."/>
            <person name="Barker E."/>
            <person name="Bennetzen J."/>
            <person name="Bezanilla M."/>
            <person name="Blankenship R."/>
            <person name="Cho S.H."/>
            <person name="Dutcher S."/>
            <person name="Estelle M."/>
            <person name="Fawcett J.A."/>
            <person name="Gundlach H."/>
            <person name="Hanada K."/>
            <person name="Heyl A."/>
            <person name="Hicks K.A."/>
            <person name="Hugh J."/>
            <person name="Lohr M."/>
            <person name="Mayer K."/>
            <person name="Melkozernov A."/>
            <person name="Murata T."/>
            <person name="Nelson D."/>
            <person name="Pils B."/>
            <person name="Prigge M."/>
            <person name="Reiss B."/>
            <person name="Renner T."/>
            <person name="Rombauts S."/>
            <person name="Rushton P."/>
            <person name="Sanderfoot A."/>
            <person name="Schween G."/>
            <person name="Shiu S.-H."/>
            <person name="Stueber K."/>
            <person name="Theodoulou F.L."/>
            <person name="Tu H."/>
            <person name="Van de Peer Y."/>
            <person name="Verrier P.J."/>
            <person name="Waters E."/>
            <person name="Wood A."/>
            <person name="Yang L."/>
            <person name="Cove D."/>
            <person name="Cuming A."/>
            <person name="Hasebe M."/>
            <person name="Lucas S."/>
            <person name="Mishler D.B."/>
            <person name="Reski R."/>
            <person name="Grigoriev I."/>
            <person name="Quatrano R.S."/>
            <person name="Boore J.L."/>
        </authorList>
    </citation>
    <scope>NUCLEOTIDE SEQUENCE [LARGE SCALE GENOMIC DNA]</scope>
    <source>
        <strain evidence="6 7">cv. Gransden 2004</strain>
    </source>
</reference>
<feature type="repeat" description="PPR" evidence="3">
    <location>
        <begin position="341"/>
        <end position="375"/>
    </location>
</feature>
<name>A0A2K1JIC9_PHYPA</name>
<feature type="repeat" description="PPR" evidence="3">
    <location>
        <begin position="411"/>
        <end position="445"/>
    </location>
</feature>
<dbReference type="Gramene" id="Pp3c14_19310V3.1">
    <property type="protein sequence ID" value="Pp3c14_19310V3.1"/>
    <property type="gene ID" value="Pp3c14_19310"/>
</dbReference>
<dbReference type="SUPFAM" id="SSF48452">
    <property type="entry name" value="TPR-like"/>
    <property type="match status" value="1"/>
</dbReference>
<reference evidence="5 7" key="2">
    <citation type="journal article" date="2018" name="Plant J.">
        <title>The Physcomitrella patens chromosome-scale assembly reveals moss genome structure and evolution.</title>
        <authorList>
            <person name="Lang D."/>
            <person name="Ullrich K.K."/>
            <person name="Murat F."/>
            <person name="Fuchs J."/>
            <person name="Jenkins J."/>
            <person name="Haas F.B."/>
            <person name="Piednoel M."/>
            <person name="Gundlach H."/>
            <person name="Van Bel M."/>
            <person name="Meyberg R."/>
            <person name="Vives C."/>
            <person name="Morata J."/>
            <person name="Symeonidi A."/>
            <person name="Hiss M."/>
            <person name="Muchero W."/>
            <person name="Kamisugi Y."/>
            <person name="Saleh O."/>
            <person name="Blanc G."/>
            <person name="Decker E.L."/>
            <person name="van Gessel N."/>
            <person name="Grimwood J."/>
            <person name="Hayes R.D."/>
            <person name="Graham S.W."/>
            <person name="Gunter L.E."/>
            <person name="McDaniel S.F."/>
            <person name="Hoernstein S.N.W."/>
            <person name="Larsson A."/>
            <person name="Li F.W."/>
            <person name="Perroud P.F."/>
            <person name="Phillips J."/>
            <person name="Ranjan P."/>
            <person name="Rokshar D.S."/>
            <person name="Rothfels C.J."/>
            <person name="Schneider L."/>
            <person name="Shu S."/>
            <person name="Stevenson D.W."/>
            <person name="Thummler F."/>
            <person name="Tillich M."/>
            <person name="Villarreal Aguilar J.C."/>
            <person name="Widiez T."/>
            <person name="Wong G.K."/>
            <person name="Wymore A."/>
            <person name="Zhang Y."/>
            <person name="Zimmer A.D."/>
            <person name="Quatrano R.S."/>
            <person name="Mayer K.F.X."/>
            <person name="Goodstein D."/>
            <person name="Casacuberta J.M."/>
            <person name="Vandepoele K."/>
            <person name="Reski R."/>
            <person name="Cuming A.C."/>
            <person name="Tuskan G.A."/>
            <person name="Maumus F."/>
            <person name="Salse J."/>
            <person name="Schmutz J."/>
            <person name="Rensing S.A."/>
        </authorList>
    </citation>
    <scope>NUCLEOTIDE SEQUENCE [LARGE SCALE GENOMIC DNA]</scope>
    <source>
        <strain evidence="6 7">cv. Gransden 2004</strain>
    </source>
</reference>
<dbReference type="InterPro" id="IPR011990">
    <property type="entry name" value="TPR-like_helical_dom_sf"/>
</dbReference>
<dbReference type="RefSeq" id="XP_024394405.1">
    <property type="nucleotide sequence ID" value="XM_024538637.2"/>
</dbReference>
<organism evidence="5">
    <name type="scientific">Physcomitrium patens</name>
    <name type="common">Spreading-leaved earth moss</name>
    <name type="synonym">Physcomitrella patens</name>
    <dbReference type="NCBI Taxonomy" id="3218"/>
    <lineage>
        <taxon>Eukaryota</taxon>
        <taxon>Viridiplantae</taxon>
        <taxon>Streptophyta</taxon>
        <taxon>Embryophyta</taxon>
        <taxon>Bryophyta</taxon>
        <taxon>Bryophytina</taxon>
        <taxon>Bryopsida</taxon>
        <taxon>Funariidae</taxon>
        <taxon>Funariales</taxon>
        <taxon>Funariaceae</taxon>
        <taxon>Physcomitrium</taxon>
    </lineage>
</organism>
<dbReference type="EnsemblPlants" id="Pp3c14_19310V3.1">
    <property type="protein sequence ID" value="Pp3c14_19310V3.1"/>
    <property type="gene ID" value="Pp3c14_19310"/>
</dbReference>
<feature type="repeat" description="PPR" evidence="3">
    <location>
        <begin position="446"/>
        <end position="480"/>
    </location>
</feature>
<dbReference type="Proteomes" id="UP000006727">
    <property type="component" value="Chromosome 14"/>
</dbReference>
<feature type="repeat" description="PPR" evidence="3">
    <location>
        <begin position="516"/>
        <end position="550"/>
    </location>
</feature>
<dbReference type="GO" id="GO:0003729">
    <property type="term" value="F:mRNA binding"/>
    <property type="evidence" value="ECO:0000318"/>
    <property type="project" value="GO_Central"/>
</dbReference>
<evidence type="ECO:0000256" key="2">
    <source>
        <dbReference type="ARBA" id="ARBA00022737"/>
    </source>
</evidence>
<dbReference type="PANTHER" id="PTHR47447">
    <property type="entry name" value="OS03G0856100 PROTEIN"/>
    <property type="match status" value="1"/>
</dbReference>
<comment type="similarity">
    <text evidence="1">Belongs to the PPR family. P subfamily.</text>
</comment>
<dbReference type="EMBL" id="ABEU02000014">
    <property type="protein sequence ID" value="PNR41314.1"/>
    <property type="molecule type" value="Genomic_DNA"/>
</dbReference>
<dbReference type="Gramene" id="Pp3c14_19310V3.2">
    <property type="protein sequence ID" value="Pp3c14_19310V3.2"/>
    <property type="gene ID" value="Pp3c14_19310"/>
</dbReference>
<dbReference type="NCBIfam" id="TIGR00756">
    <property type="entry name" value="PPR"/>
    <property type="match status" value="9"/>
</dbReference>
<feature type="repeat" description="PPR" evidence="3">
    <location>
        <begin position="235"/>
        <end position="269"/>
    </location>
</feature>